<protein>
    <recommendedName>
        <fullName evidence="3">DUF4258 domain-containing protein</fullName>
    </recommendedName>
</protein>
<accession>F3ZWY2</accession>
<dbReference type="KEGG" id="mas:Mahau_2443"/>
<proteinExistence type="predicted"/>
<reference evidence="2" key="1">
    <citation type="submission" date="2010-11" db="EMBL/GenBank/DDBJ databases">
        <title>The complete genome of Mahella australiensis DSM 15567.</title>
        <authorList>
            <consortium name="US DOE Joint Genome Institute (JGI-PGF)"/>
            <person name="Lucas S."/>
            <person name="Copeland A."/>
            <person name="Lapidus A."/>
            <person name="Bruce D."/>
            <person name="Goodwin L."/>
            <person name="Pitluck S."/>
            <person name="Kyrpides N."/>
            <person name="Mavromatis K."/>
            <person name="Pagani I."/>
            <person name="Ivanova N."/>
            <person name="Teshima H."/>
            <person name="Brettin T."/>
            <person name="Detter J.C."/>
            <person name="Han C."/>
            <person name="Tapia R."/>
            <person name="Land M."/>
            <person name="Hauser L."/>
            <person name="Markowitz V."/>
            <person name="Cheng J.-F."/>
            <person name="Hugenholtz P."/>
            <person name="Woyke T."/>
            <person name="Wu D."/>
            <person name="Spring S."/>
            <person name="Pukall R."/>
            <person name="Steenblock K."/>
            <person name="Schneider S."/>
            <person name="Klenk H.-P."/>
            <person name="Eisen J.A."/>
        </authorList>
    </citation>
    <scope>NUCLEOTIDE SEQUENCE [LARGE SCALE GENOMIC DNA]</scope>
    <source>
        <strain evidence="2">DSM 15567 / CIP 107919 / 50-1 BON</strain>
    </source>
</reference>
<dbReference type="STRING" id="697281.Mahau_2443"/>
<name>F3ZWY2_MAHA5</name>
<evidence type="ECO:0008006" key="3">
    <source>
        <dbReference type="Google" id="ProtNLM"/>
    </source>
</evidence>
<dbReference type="HOGENOM" id="CLU_2206847_0_0_9"/>
<organism evidence="1 2">
    <name type="scientific">Mahella australiensis (strain DSM 15567 / CIP 107919 / 50-1 BON)</name>
    <dbReference type="NCBI Taxonomy" id="697281"/>
    <lineage>
        <taxon>Bacteria</taxon>
        <taxon>Bacillati</taxon>
        <taxon>Bacillota</taxon>
        <taxon>Clostridia</taxon>
        <taxon>Thermoanaerobacterales</taxon>
        <taxon>Thermoanaerobacterales Family IV. Incertae Sedis</taxon>
        <taxon>Mahella</taxon>
    </lineage>
</organism>
<evidence type="ECO:0000313" key="2">
    <source>
        <dbReference type="Proteomes" id="UP000008457"/>
    </source>
</evidence>
<sequence length="107" mass="12762">MQKTIQRPRINSVFITPHAYERYYDRVDAEAPKSEITETIKEIIKHGEVIYTKHSGPHKEYVLKYNGLEILAEVQNAKATVITCYGYSDYAKWYRRQEYFDRRSYCS</sequence>
<dbReference type="EMBL" id="CP002360">
    <property type="protein sequence ID" value="AEE97604.1"/>
    <property type="molecule type" value="Genomic_DNA"/>
</dbReference>
<dbReference type="AlphaFoldDB" id="F3ZWY2"/>
<gene>
    <name evidence="1" type="ordered locus">Mahau_2443</name>
</gene>
<evidence type="ECO:0000313" key="1">
    <source>
        <dbReference type="EMBL" id="AEE97604.1"/>
    </source>
</evidence>
<keyword evidence="2" id="KW-1185">Reference proteome</keyword>
<reference evidence="1 2" key="2">
    <citation type="journal article" date="2011" name="Stand. Genomic Sci.">
        <title>Complete genome sequence of Mahella australiensis type strain (50-1 BON).</title>
        <authorList>
            <person name="Sikorski J."/>
            <person name="Teshima H."/>
            <person name="Nolan M."/>
            <person name="Lucas S."/>
            <person name="Hammon N."/>
            <person name="Deshpande S."/>
            <person name="Cheng J.F."/>
            <person name="Pitluck S."/>
            <person name="Liolios K."/>
            <person name="Pagani I."/>
            <person name="Ivanova N."/>
            <person name="Huntemann M."/>
            <person name="Mavromatis K."/>
            <person name="Ovchinikova G."/>
            <person name="Pati A."/>
            <person name="Tapia R."/>
            <person name="Han C."/>
            <person name="Goodwin L."/>
            <person name="Chen A."/>
            <person name="Palaniappan K."/>
            <person name="Land M."/>
            <person name="Hauser L."/>
            <person name="Ngatchou-Djao O.D."/>
            <person name="Rohde M."/>
            <person name="Pukall R."/>
            <person name="Spring S."/>
            <person name="Abt B."/>
            <person name="Goker M."/>
            <person name="Detter J.C."/>
            <person name="Woyke T."/>
            <person name="Bristow J."/>
            <person name="Markowitz V."/>
            <person name="Hugenholtz P."/>
            <person name="Eisen J.A."/>
            <person name="Kyrpides N.C."/>
            <person name="Klenk H.P."/>
            <person name="Lapidus A."/>
        </authorList>
    </citation>
    <scope>NUCLEOTIDE SEQUENCE [LARGE SCALE GENOMIC DNA]</scope>
    <source>
        <strain evidence="2">DSM 15567 / CIP 107919 / 50-1 BON</strain>
    </source>
</reference>
<dbReference type="RefSeq" id="WP_013782030.1">
    <property type="nucleotide sequence ID" value="NC_015520.1"/>
</dbReference>
<dbReference type="Proteomes" id="UP000008457">
    <property type="component" value="Chromosome"/>
</dbReference>